<protein>
    <recommendedName>
        <fullName evidence="5">CopC domain-containing protein</fullName>
    </recommendedName>
</protein>
<sequence length="204" mass="20768">MARHAWSMILAGAAGVGMMLIGAVPASALATPEAAVSESPVGEAPGPTVDAEVINLPDGLGIRLVGTFFLDVGTLTVELHDDPLTPEEASSLQTLDPDPIILGTVEPDGDGRFTFEAPFDPTAGAIRFVVRDAQGTIFFFQNMIFVGAAEPEPAPQPDEATGPRLADSGGPSIPAGAAAAAAVLIVAGVALAWTGSGRRRIRSS</sequence>
<evidence type="ECO:0000256" key="1">
    <source>
        <dbReference type="SAM" id="MobiDB-lite"/>
    </source>
</evidence>
<dbReference type="EMBL" id="JAUZVV010000001">
    <property type="protein sequence ID" value="MDT3316714.1"/>
    <property type="molecule type" value="Genomic_DNA"/>
</dbReference>
<name>A0ABU3GA81_9MICO</name>
<feature type="region of interest" description="Disordered" evidence="1">
    <location>
        <begin position="150"/>
        <end position="171"/>
    </location>
</feature>
<keyword evidence="4" id="KW-1185">Reference proteome</keyword>
<accession>A0ABU3GA81</accession>
<evidence type="ECO:0000313" key="4">
    <source>
        <dbReference type="Proteomes" id="UP001251849"/>
    </source>
</evidence>
<keyword evidence="2" id="KW-0472">Membrane</keyword>
<proteinExistence type="predicted"/>
<dbReference type="RefSeq" id="WP_311861541.1">
    <property type="nucleotide sequence ID" value="NZ_JAUZVV010000001.1"/>
</dbReference>
<comment type="caution">
    <text evidence="3">The sequence shown here is derived from an EMBL/GenBank/DDBJ whole genome shotgun (WGS) entry which is preliminary data.</text>
</comment>
<feature type="transmembrane region" description="Helical" evidence="2">
    <location>
        <begin position="173"/>
        <end position="194"/>
    </location>
</feature>
<organism evidence="3 4">
    <name type="scientific">Microbacterium gawkjiense</name>
    <dbReference type="NCBI Taxonomy" id="3067309"/>
    <lineage>
        <taxon>Bacteria</taxon>
        <taxon>Bacillati</taxon>
        <taxon>Actinomycetota</taxon>
        <taxon>Actinomycetes</taxon>
        <taxon>Micrococcales</taxon>
        <taxon>Microbacteriaceae</taxon>
        <taxon>Microbacterium</taxon>
    </lineage>
</organism>
<evidence type="ECO:0008006" key="5">
    <source>
        <dbReference type="Google" id="ProtNLM"/>
    </source>
</evidence>
<keyword evidence="2" id="KW-1133">Transmembrane helix</keyword>
<keyword evidence="2" id="KW-0812">Transmembrane</keyword>
<evidence type="ECO:0000313" key="3">
    <source>
        <dbReference type="EMBL" id="MDT3316714.1"/>
    </source>
</evidence>
<dbReference type="Proteomes" id="UP001251849">
    <property type="component" value="Unassembled WGS sequence"/>
</dbReference>
<reference evidence="3 4" key="1">
    <citation type="submission" date="2023-08" db="EMBL/GenBank/DDBJ databases">
        <title>Microbacterium aquilitoris sp. nov. and Microbacterium gwkjibeachense sp. nov., isolated from beach.</title>
        <authorList>
            <person name="Lee S.D."/>
            <person name="Yang H."/>
            <person name="Kim I."/>
        </authorList>
    </citation>
    <scope>NUCLEOTIDE SEQUENCE [LARGE SCALE GENOMIC DNA]</scope>
    <source>
        <strain evidence="3 4">KSW4-11</strain>
    </source>
</reference>
<gene>
    <name evidence="3" type="ORF">Q9S71_07730</name>
</gene>
<evidence type="ECO:0000256" key="2">
    <source>
        <dbReference type="SAM" id="Phobius"/>
    </source>
</evidence>